<evidence type="ECO:0000256" key="1">
    <source>
        <dbReference type="SAM" id="Phobius"/>
    </source>
</evidence>
<dbReference type="Proteomes" id="UP000734218">
    <property type="component" value="Unassembled WGS sequence"/>
</dbReference>
<feature type="transmembrane region" description="Helical" evidence="1">
    <location>
        <begin position="172"/>
        <end position="189"/>
    </location>
</feature>
<keyword evidence="1" id="KW-0812">Transmembrane</keyword>
<keyword evidence="3" id="KW-1185">Reference proteome</keyword>
<evidence type="ECO:0008006" key="4">
    <source>
        <dbReference type="Google" id="ProtNLM"/>
    </source>
</evidence>
<feature type="transmembrane region" description="Helical" evidence="1">
    <location>
        <begin position="53"/>
        <end position="75"/>
    </location>
</feature>
<comment type="caution">
    <text evidence="2">The sequence shown here is derived from an EMBL/GenBank/DDBJ whole genome shotgun (WGS) entry which is preliminary data.</text>
</comment>
<name>A0ABX0XHI3_9SPHN</name>
<feature type="transmembrane region" description="Helical" evidence="1">
    <location>
        <begin position="29"/>
        <end position="47"/>
    </location>
</feature>
<sequence>MIPIADKPPQAIAMDLPKLEEPSRRWPKLLLHVITAAMVVAIATSVSRSDIETFLAAVAAQPAFLVVLAALYFALPIADWIIFRRLWRLPVAGFPVLLRKRISNELLLDYSGEAYFYLWARQRASLTNAPFGAIKDVNIQSALAANLVTMLLLLVAYPFLTQLNMGRYASASLWSALLIMAITLGVLLFRRRVYSLTRRELVEILGIHLARLAVTTTLAAVLWHLLAPAAPIGLWLALAALRLLVTRLPLIPQKEVLFASIAVFMLGRNAETSGLVALTSASLLAMHLIVGAALVVGAFWPGREAR</sequence>
<feature type="transmembrane region" description="Helical" evidence="1">
    <location>
        <begin position="275"/>
        <end position="300"/>
    </location>
</feature>
<keyword evidence="1" id="KW-0472">Membrane</keyword>
<keyword evidence="1" id="KW-1133">Transmembrane helix</keyword>
<organism evidence="2 3">
    <name type="scientific">Sphingomonas jejuensis</name>
    <dbReference type="NCBI Taxonomy" id="904715"/>
    <lineage>
        <taxon>Bacteria</taxon>
        <taxon>Pseudomonadati</taxon>
        <taxon>Pseudomonadota</taxon>
        <taxon>Alphaproteobacteria</taxon>
        <taxon>Sphingomonadales</taxon>
        <taxon>Sphingomonadaceae</taxon>
        <taxon>Sphingomonas</taxon>
    </lineage>
</organism>
<gene>
    <name evidence="2" type="ORF">GGR88_000092</name>
</gene>
<reference evidence="2 3" key="1">
    <citation type="submission" date="2020-03" db="EMBL/GenBank/DDBJ databases">
        <title>Genomic Encyclopedia of Type Strains, Phase IV (KMG-IV): sequencing the most valuable type-strain genomes for metagenomic binning, comparative biology and taxonomic classification.</title>
        <authorList>
            <person name="Goeker M."/>
        </authorList>
    </citation>
    <scope>NUCLEOTIDE SEQUENCE [LARGE SCALE GENOMIC DNA]</scope>
    <source>
        <strain evidence="2 3">DSM 27651</strain>
    </source>
</reference>
<dbReference type="EMBL" id="JAATJE010000001">
    <property type="protein sequence ID" value="NJC32618.1"/>
    <property type="molecule type" value="Genomic_DNA"/>
</dbReference>
<evidence type="ECO:0000313" key="3">
    <source>
        <dbReference type="Proteomes" id="UP000734218"/>
    </source>
</evidence>
<feature type="transmembrane region" description="Helical" evidence="1">
    <location>
        <begin position="142"/>
        <end position="160"/>
    </location>
</feature>
<accession>A0ABX0XHI3</accession>
<proteinExistence type="predicted"/>
<dbReference type="RefSeq" id="WP_167951922.1">
    <property type="nucleotide sequence ID" value="NZ_JAATJE010000001.1"/>
</dbReference>
<evidence type="ECO:0000313" key="2">
    <source>
        <dbReference type="EMBL" id="NJC32618.1"/>
    </source>
</evidence>
<protein>
    <recommendedName>
        <fullName evidence="4">Flippase-like domain-containing protein</fullName>
    </recommendedName>
</protein>